<organism evidence="2 3">
    <name type="scientific">Microbotryum silenes-dioicae</name>
    <dbReference type="NCBI Taxonomy" id="796604"/>
    <lineage>
        <taxon>Eukaryota</taxon>
        <taxon>Fungi</taxon>
        <taxon>Dikarya</taxon>
        <taxon>Basidiomycota</taxon>
        <taxon>Pucciniomycotina</taxon>
        <taxon>Microbotryomycetes</taxon>
        <taxon>Microbotryales</taxon>
        <taxon>Microbotryaceae</taxon>
        <taxon>Microbotryum</taxon>
    </lineage>
</organism>
<protein>
    <submittedName>
        <fullName evidence="2">BQ5605_C041g11991 protein</fullName>
    </submittedName>
</protein>
<keyword evidence="1" id="KW-0812">Transmembrane</keyword>
<sequence>MQHSNASEGDRLPLHQGRDYQGVPYYDQTEHRYGSGYTEKPTQKKSRKKLCIIISVIILILAIVGGVVGGVSTDVLGNPLYPTATGSAVISAPTTINDSKWDCVRNAIPNNYYLSFWNDTIFQNATKFYDLSPTNYTIDGGLGGLHQDRGVLDVAREVQLRINIGPTLTAMTNDTKWVNRTWTEVLTAAGNSDHGPILWYHG</sequence>
<proteinExistence type="predicted"/>
<evidence type="ECO:0000313" key="3">
    <source>
        <dbReference type="Proteomes" id="UP000249464"/>
    </source>
</evidence>
<dbReference type="InterPro" id="IPR008929">
    <property type="entry name" value="Chondroitin_lyas"/>
</dbReference>
<dbReference type="PANTHER" id="PTHR38045">
    <property type="entry name" value="CHROMOSOME 1, WHOLE GENOME SHOTGUN SEQUENCE"/>
    <property type="match status" value="1"/>
</dbReference>
<dbReference type="EMBL" id="FQNC01000119">
    <property type="protein sequence ID" value="SGZ33790.1"/>
    <property type="molecule type" value="Genomic_DNA"/>
</dbReference>
<accession>A0A2X0NCM3</accession>
<keyword evidence="1" id="KW-1133">Transmembrane helix</keyword>
<name>A0A2X0NCM3_9BASI</name>
<dbReference type="PANTHER" id="PTHR38045:SF1">
    <property type="entry name" value="HEPARINASE II_III-LIKE PROTEIN"/>
    <property type="match status" value="1"/>
</dbReference>
<reference evidence="2 3" key="1">
    <citation type="submission" date="2016-11" db="EMBL/GenBank/DDBJ databases">
        <authorList>
            <person name="Jaros S."/>
            <person name="Januszkiewicz K."/>
            <person name="Wedrychowicz H."/>
        </authorList>
    </citation>
    <scope>NUCLEOTIDE SEQUENCE [LARGE SCALE GENOMIC DNA]</scope>
</reference>
<evidence type="ECO:0000256" key="1">
    <source>
        <dbReference type="SAM" id="Phobius"/>
    </source>
</evidence>
<dbReference type="STRING" id="796604.A0A2X0NCM3"/>
<feature type="transmembrane region" description="Helical" evidence="1">
    <location>
        <begin position="50"/>
        <end position="71"/>
    </location>
</feature>
<dbReference type="Proteomes" id="UP000249464">
    <property type="component" value="Unassembled WGS sequence"/>
</dbReference>
<evidence type="ECO:0000313" key="2">
    <source>
        <dbReference type="EMBL" id="SGZ33790.1"/>
    </source>
</evidence>
<keyword evidence="1" id="KW-0472">Membrane</keyword>
<keyword evidence="3" id="KW-1185">Reference proteome</keyword>
<dbReference type="AlphaFoldDB" id="A0A2X0NCM3"/>
<gene>
    <name evidence="2" type="primary">BQ5605_C041g11991</name>
    <name evidence="2" type="ORF">BQ5605_C041G11991</name>
</gene>
<dbReference type="Gene3D" id="1.50.10.100">
    <property type="entry name" value="Chondroitin AC/alginate lyase"/>
    <property type="match status" value="1"/>
</dbReference>